<evidence type="ECO:0000256" key="7">
    <source>
        <dbReference type="SAM" id="Coils"/>
    </source>
</evidence>
<evidence type="ECO:0000256" key="8">
    <source>
        <dbReference type="SAM" id="MobiDB-lite"/>
    </source>
</evidence>
<dbReference type="KEGG" id="xac:XAC1273"/>
<dbReference type="PROSITE" id="PS50109">
    <property type="entry name" value="HIS_KIN"/>
    <property type="match status" value="1"/>
</dbReference>
<dbReference type="Pfam" id="PF00512">
    <property type="entry name" value="HisKA"/>
    <property type="match status" value="1"/>
</dbReference>
<dbReference type="EC" id="2.7.13.3" evidence="2"/>
<accession>A0AAI7ZE57</accession>
<keyword evidence="6" id="KW-0902">Two-component regulatory system</keyword>
<dbReference type="Gene3D" id="3.30.565.10">
    <property type="entry name" value="Histidine kinase-like ATPase, C-terminal domain"/>
    <property type="match status" value="1"/>
</dbReference>
<dbReference type="SMART" id="SM00387">
    <property type="entry name" value="HATPase_c"/>
    <property type="match status" value="1"/>
</dbReference>
<dbReference type="SMART" id="SM00388">
    <property type="entry name" value="HisKA"/>
    <property type="match status" value="1"/>
</dbReference>
<keyword evidence="4" id="KW-0808">Transferase</keyword>
<reference evidence="10 11" key="1">
    <citation type="journal article" date="2002" name="Nature">
        <title>Comparison of the genomes of two Xanthomonas pathogens with differing host specificities.</title>
        <authorList>
            <person name="da Silva A.C."/>
            <person name="Ferro J.A."/>
            <person name="Reinach F.C."/>
            <person name="Farah C.S."/>
            <person name="Furlan L.R."/>
            <person name="Quaggio R.B."/>
            <person name="Monteiro-Vitorello C.B."/>
            <person name="Van Sluys M.A."/>
            <person name="Almeida N.F."/>
            <person name="Alves L.M."/>
            <person name="do Amaral A.M."/>
            <person name="Bertolini M.C."/>
            <person name="Camargo L.E."/>
            <person name="Camarotte G."/>
            <person name="Cannavan F."/>
            <person name="Cardozo J."/>
            <person name="Chambergo F."/>
            <person name="Ciapina L.P."/>
            <person name="Cicarelli R.M."/>
            <person name="Coutinho L.L."/>
            <person name="Cursino-Santos J.R."/>
            <person name="El-Dorry H."/>
            <person name="Faria J.B."/>
            <person name="Ferreira A.J."/>
            <person name="Ferreira R.C."/>
            <person name="Ferro M.I."/>
            <person name="Formighieri E.F."/>
            <person name="Franco M.C."/>
            <person name="Greggio C.C."/>
            <person name="Gruber A."/>
            <person name="Katsuyama A.M."/>
            <person name="Kishi L.T."/>
            <person name="Leite R.P."/>
            <person name="Lemos E.G."/>
            <person name="Lemos M.V."/>
            <person name="Locali E.C."/>
            <person name="Machado M.A."/>
            <person name="Madeira A.M."/>
            <person name="Martinez-Rossi N.M."/>
            <person name="Martins E.C."/>
            <person name="Meidanis J."/>
            <person name="Menck C.F."/>
            <person name="Miyaki C.Y."/>
            <person name="Moon D.H."/>
            <person name="Moreira L.M."/>
            <person name="Novo M.T."/>
            <person name="Okura V.K."/>
            <person name="Oliveira M.C."/>
            <person name="Oliveira V.R."/>
            <person name="Pereira H.A."/>
            <person name="Rossi A."/>
            <person name="Sena J.A."/>
            <person name="Silva C."/>
            <person name="de Souza R.F."/>
            <person name="Spinola L.A."/>
            <person name="Takita M.A."/>
            <person name="Tamura R.E."/>
            <person name="Teixeira E.C."/>
            <person name="Tezza R.I."/>
            <person name="Trindade dos Santos M."/>
            <person name="Truffi D."/>
            <person name="Tsai S.M."/>
            <person name="White F.F."/>
            <person name="Setubal J.C."/>
            <person name="Kitajima J.P."/>
        </authorList>
    </citation>
    <scope>NUCLEOTIDE SEQUENCE [LARGE SCALE GENOMIC DNA]</scope>
    <source>
        <strain evidence="10 11">306</strain>
    </source>
</reference>
<dbReference type="CDD" id="cd16922">
    <property type="entry name" value="HATPase_EvgS-ArcB-TorS-like"/>
    <property type="match status" value="1"/>
</dbReference>
<dbReference type="PANTHER" id="PTHR43711">
    <property type="entry name" value="TWO-COMPONENT HISTIDINE KINASE"/>
    <property type="match status" value="1"/>
</dbReference>
<name>A0AAI7ZE57_XANAC</name>
<dbReference type="Gene3D" id="1.10.287.130">
    <property type="match status" value="1"/>
</dbReference>
<evidence type="ECO:0000256" key="6">
    <source>
        <dbReference type="ARBA" id="ARBA00023012"/>
    </source>
</evidence>
<dbReference type="AlphaFoldDB" id="A0AAI7ZE57"/>
<evidence type="ECO:0000313" key="10">
    <source>
        <dbReference type="EMBL" id="AAM36144.1"/>
    </source>
</evidence>
<evidence type="ECO:0000256" key="5">
    <source>
        <dbReference type="ARBA" id="ARBA00022777"/>
    </source>
</evidence>
<dbReference type="PANTHER" id="PTHR43711:SF31">
    <property type="entry name" value="HISTIDINE KINASE"/>
    <property type="match status" value="1"/>
</dbReference>
<dbReference type="Pfam" id="PF02518">
    <property type="entry name" value="HATPase_c"/>
    <property type="match status" value="1"/>
</dbReference>
<dbReference type="Proteomes" id="UP000000576">
    <property type="component" value="Chromosome"/>
</dbReference>
<keyword evidence="7" id="KW-0175">Coiled coil</keyword>
<dbReference type="SUPFAM" id="SSF55874">
    <property type="entry name" value="ATPase domain of HSP90 chaperone/DNA topoisomerase II/histidine kinase"/>
    <property type="match status" value="1"/>
</dbReference>
<protein>
    <recommendedName>
        <fullName evidence="2">histidine kinase</fullName>
        <ecNumber evidence="2">2.7.13.3</ecNumber>
    </recommendedName>
</protein>
<keyword evidence="3" id="KW-0597">Phosphoprotein</keyword>
<dbReference type="InterPro" id="IPR004358">
    <property type="entry name" value="Sig_transdc_His_kin-like_C"/>
</dbReference>
<dbReference type="InterPro" id="IPR003594">
    <property type="entry name" value="HATPase_dom"/>
</dbReference>
<sequence length="468" mass="52452">MRRWLAFGDRCATGDRQRDRRPGPRARRGRCRRCRHARGGAGQWRARRAHRAPACRHERHARWRGGGHAVRCRQRPGALCRGGQYRRLAVRWRWGARHALAPWHRRGSVPQGATVRLSTRGRQVAGHAQRRPAIALDPARSPGPAVAPSTHHCRSAGTRLRARPRRLLRVRHALGRHAMNSTTDLPAAEMAELESLRQQNQALREELEETNQGVLALYAELDQQAEQLRDVSELKSRFLSYMSHEFRTPLGSILSITRLLEDGMDGPLNAEQLKQVRFVSGSARELTEMVDDLLDLAKIEAGRITISPGWFDLMDLFAALRGMFRPLTDMGSTTLIFEDPPVLPMLYTDDKKLAQILRNFISNALKFTPQGQVRVFAQLEGDSHVRFGVQDTGIGIPAELHEALFEDFVQVDSPLQKRLTGTGLGLSICKRFAELLGGRVGINSVVGQGSEFYVVLPVTLAAEETRGQ</sequence>
<dbReference type="InterPro" id="IPR050736">
    <property type="entry name" value="Sensor_HK_Regulatory"/>
</dbReference>
<proteinExistence type="predicted"/>
<dbReference type="InterPro" id="IPR003661">
    <property type="entry name" value="HisK_dim/P_dom"/>
</dbReference>
<feature type="domain" description="Histidine kinase" evidence="9">
    <location>
        <begin position="241"/>
        <end position="460"/>
    </location>
</feature>
<dbReference type="GO" id="GO:0000155">
    <property type="term" value="F:phosphorelay sensor kinase activity"/>
    <property type="evidence" value="ECO:0007669"/>
    <property type="project" value="InterPro"/>
</dbReference>
<evidence type="ECO:0000259" key="9">
    <source>
        <dbReference type="PROSITE" id="PS50109"/>
    </source>
</evidence>
<dbReference type="PRINTS" id="PR00344">
    <property type="entry name" value="BCTRLSENSOR"/>
</dbReference>
<evidence type="ECO:0000256" key="4">
    <source>
        <dbReference type="ARBA" id="ARBA00022679"/>
    </source>
</evidence>
<dbReference type="CDD" id="cd00082">
    <property type="entry name" value="HisKA"/>
    <property type="match status" value="1"/>
</dbReference>
<feature type="region of interest" description="Disordered" evidence="8">
    <location>
        <begin position="137"/>
        <end position="161"/>
    </location>
</feature>
<evidence type="ECO:0000313" key="11">
    <source>
        <dbReference type="Proteomes" id="UP000000576"/>
    </source>
</evidence>
<dbReference type="InterPro" id="IPR036890">
    <property type="entry name" value="HATPase_C_sf"/>
</dbReference>
<evidence type="ECO:0000256" key="2">
    <source>
        <dbReference type="ARBA" id="ARBA00012438"/>
    </source>
</evidence>
<gene>
    <name evidence="10" type="ordered locus">XAC1273</name>
</gene>
<organism evidence="10 11">
    <name type="scientific">Xanthomonas axonopodis pv. citri (strain 306)</name>
    <dbReference type="NCBI Taxonomy" id="190486"/>
    <lineage>
        <taxon>Bacteria</taxon>
        <taxon>Pseudomonadati</taxon>
        <taxon>Pseudomonadota</taxon>
        <taxon>Gammaproteobacteria</taxon>
        <taxon>Lysobacterales</taxon>
        <taxon>Lysobacteraceae</taxon>
        <taxon>Xanthomonas</taxon>
    </lineage>
</organism>
<dbReference type="EMBL" id="AE008923">
    <property type="protein sequence ID" value="AAM36144.1"/>
    <property type="molecule type" value="Genomic_DNA"/>
</dbReference>
<dbReference type="InterPro" id="IPR005467">
    <property type="entry name" value="His_kinase_dom"/>
</dbReference>
<evidence type="ECO:0000256" key="1">
    <source>
        <dbReference type="ARBA" id="ARBA00000085"/>
    </source>
</evidence>
<evidence type="ECO:0000256" key="3">
    <source>
        <dbReference type="ARBA" id="ARBA00022553"/>
    </source>
</evidence>
<dbReference type="InterPro" id="IPR036097">
    <property type="entry name" value="HisK_dim/P_sf"/>
</dbReference>
<feature type="coiled-coil region" evidence="7">
    <location>
        <begin position="190"/>
        <end position="224"/>
    </location>
</feature>
<keyword evidence="5" id="KW-0418">Kinase</keyword>
<comment type="catalytic activity">
    <reaction evidence="1">
        <text>ATP + protein L-histidine = ADP + protein N-phospho-L-histidine.</text>
        <dbReference type="EC" id="2.7.13.3"/>
    </reaction>
</comment>
<dbReference type="SUPFAM" id="SSF47384">
    <property type="entry name" value="Homodimeric domain of signal transducing histidine kinase"/>
    <property type="match status" value="1"/>
</dbReference>